<dbReference type="PANTHER" id="PTHR20959:SF1">
    <property type="entry name" value="TRANSPORT AND GOLGI ORGANIZATION PROTEIN 6 HOMOLOG"/>
    <property type="match status" value="1"/>
</dbReference>
<dbReference type="InterPro" id="IPR039600">
    <property type="entry name" value="TANGO6/Rtp1"/>
</dbReference>
<evidence type="ECO:0000259" key="3">
    <source>
        <dbReference type="Pfam" id="PF10363"/>
    </source>
</evidence>
<evidence type="ECO:0000313" key="5">
    <source>
        <dbReference type="EMBL" id="KAL1513828.1"/>
    </source>
</evidence>
<dbReference type="Pfam" id="PF10304">
    <property type="entry name" value="RTP1_C2"/>
    <property type="match status" value="1"/>
</dbReference>
<accession>A0ABD1F8C0</accession>
<dbReference type="SUPFAM" id="SSF48371">
    <property type="entry name" value="ARM repeat"/>
    <property type="match status" value="1"/>
</dbReference>
<protein>
    <recommendedName>
        <fullName evidence="7">Transport and Golgi organization protein 6</fullName>
    </recommendedName>
</protein>
<dbReference type="Proteomes" id="UP001566132">
    <property type="component" value="Unassembled WGS sequence"/>
</dbReference>
<dbReference type="PANTHER" id="PTHR20959">
    <property type="entry name" value="TRANSPORT AND GOLGI ORGANIZATION PROTEIN 6 FAMILY MEMBER"/>
    <property type="match status" value="1"/>
</dbReference>
<gene>
    <name evidence="5" type="ORF">ABEB36_003180</name>
</gene>
<feature type="domain" description="TANGO6 HEAT repeat" evidence="4">
    <location>
        <begin position="244"/>
        <end position="418"/>
    </location>
</feature>
<sequence length="884" mass="101481">MNLKDFVNLYEQVVITHFPDELKITETFNERIQLVLDAVDNFDNISSSLNSFTKHYISDPNIPEWRYLVCNFYLLKCVGECLEKGELLSVQETRILKTHVGRIIKFGIYTKLMPKMPFLIYDSFTKTDDIFFPYSVLNCTLHALCEFLKNPHLRAILLPESMRAILVGLYQIGYCPLKKDLCNSCSETTLYKLKLDRSIAVALIYKLRLSIHSRIYIRETMVLLRDEEVPWFKKAVCKTLTDILVSKKGVEKVICAMTEAAENYDSINWYALDVLFKIILNCRKGPHFLKICNQVVRLLDIDDEKNLVFLGLFVFCAKKIWAVETEICEEVFLKAAFSSFTQLSGGATIQWAVVRKRIAVAHALFIKDTAYCNRLPLETLKPFLLVIFRIYVLTLETDFRLENSESKDILVKYLSLHGDDDTEILDAFLFEFKENGLILKCNTLNLLNDEIVPSKCETSNFENMLTLLDKNVPLSARYFKYLLGCIIQKDKYFVKEELNLNRLTLFSVLSLLADNKNVQCEIVNNPKEIIPFFKDVIKGLIENQVHKIDDYDESFQTLFTVIMILSTLTEKGKYYEFNVLHEELELIVAQTGNKELSALTSKIIHNIGKEAIGNNATNQGVTKSELDLALDDIYHHLLPVRGHGLIALRKLVEKKDPEVMDKKQFVLTIFQENIRNEDSFIYLNAVEGLASLAYVFPDTVINIVCEEYSEFNREDGIEVRIKLGEVLVRIAKNLGEMAPKYKVVLIESCIKISTLDDDHLARSSALSNLGEICKVLGYKLGNMLTDVLFCVNGAIVNNEEVECRRAAVVVVRELLAGLGQEMIPFLKDEILRIYRSLKLVYQYDKDDVTKLQAQVALEELNENMENFAFPQQQLNMNKKIIVLN</sequence>
<feature type="domain" description="RNA polymerase II assembly factor Rtp1 C-terminal" evidence="3">
    <location>
        <begin position="628"/>
        <end position="737"/>
    </location>
</feature>
<dbReference type="Gene3D" id="1.25.10.10">
    <property type="entry name" value="Leucine-rich Repeat Variant"/>
    <property type="match status" value="1"/>
</dbReference>
<comment type="similarity">
    <text evidence="1">Belongs to the Tango6 family.</text>
</comment>
<dbReference type="InterPro" id="IPR019414">
    <property type="entry name" value="Rtp1_C2"/>
</dbReference>
<dbReference type="InterPro" id="IPR011989">
    <property type="entry name" value="ARM-like"/>
</dbReference>
<dbReference type="Pfam" id="PF10363">
    <property type="entry name" value="RTP1_C1"/>
    <property type="match status" value="1"/>
</dbReference>
<dbReference type="InterPro" id="IPR016024">
    <property type="entry name" value="ARM-type_fold"/>
</dbReference>
<organism evidence="5 6">
    <name type="scientific">Hypothenemus hampei</name>
    <name type="common">Coffee berry borer</name>
    <dbReference type="NCBI Taxonomy" id="57062"/>
    <lineage>
        <taxon>Eukaryota</taxon>
        <taxon>Metazoa</taxon>
        <taxon>Ecdysozoa</taxon>
        <taxon>Arthropoda</taxon>
        <taxon>Hexapoda</taxon>
        <taxon>Insecta</taxon>
        <taxon>Pterygota</taxon>
        <taxon>Neoptera</taxon>
        <taxon>Endopterygota</taxon>
        <taxon>Coleoptera</taxon>
        <taxon>Polyphaga</taxon>
        <taxon>Cucujiformia</taxon>
        <taxon>Curculionidae</taxon>
        <taxon>Scolytinae</taxon>
        <taxon>Hypothenemus</taxon>
    </lineage>
</organism>
<dbReference type="AlphaFoldDB" id="A0ABD1F8C0"/>
<evidence type="ECO:0008006" key="7">
    <source>
        <dbReference type="Google" id="ProtNLM"/>
    </source>
</evidence>
<dbReference type="InterPro" id="IPR057407">
    <property type="entry name" value="HEAT_TANGO6"/>
</dbReference>
<evidence type="ECO:0000313" key="6">
    <source>
        <dbReference type="Proteomes" id="UP001566132"/>
    </source>
</evidence>
<comment type="caution">
    <text evidence="5">The sequence shown here is derived from an EMBL/GenBank/DDBJ whole genome shotgun (WGS) entry which is preliminary data.</text>
</comment>
<dbReference type="InterPro" id="IPR019451">
    <property type="entry name" value="Rtp1_C1"/>
</dbReference>
<reference evidence="5 6" key="1">
    <citation type="submission" date="2024-05" db="EMBL/GenBank/DDBJ databases">
        <title>Genetic variation in Jamaican populations of the coffee berry borer (Hypothenemus hampei).</title>
        <authorList>
            <person name="Errbii M."/>
            <person name="Myrie A."/>
        </authorList>
    </citation>
    <scope>NUCLEOTIDE SEQUENCE [LARGE SCALE GENOMIC DNA]</scope>
    <source>
        <strain evidence="5">JA-Hopewell-2020-01-JO</strain>
        <tissue evidence="5">Whole body</tissue>
    </source>
</reference>
<feature type="domain" description="RNA polymerase II assembly factor Rtp1 C-terminal" evidence="2">
    <location>
        <begin position="830"/>
        <end position="862"/>
    </location>
</feature>
<proteinExistence type="inferred from homology"/>
<evidence type="ECO:0000256" key="1">
    <source>
        <dbReference type="ARBA" id="ARBA00005724"/>
    </source>
</evidence>
<name>A0ABD1F8C0_HYPHA</name>
<keyword evidence="6" id="KW-1185">Reference proteome</keyword>
<dbReference type="Pfam" id="PF23565">
    <property type="entry name" value="ARM_TANGO6"/>
    <property type="match status" value="1"/>
</dbReference>
<dbReference type="EMBL" id="JBDJPC010000002">
    <property type="protein sequence ID" value="KAL1513828.1"/>
    <property type="molecule type" value="Genomic_DNA"/>
</dbReference>
<evidence type="ECO:0000259" key="2">
    <source>
        <dbReference type="Pfam" id="PF10304"/>
    </source>
</evidence>
<evidence type="ECO:0000259" key="4">
    <source>
        <dbReference type="Pfam" id="PF23565"/>
    </source>
</evidence>